<evidence type="ECO:0000256" key="13">
    <source>
        <dbReference type="ARBA" id="ARBA00022993"/>
    </source>
</evidence>
<evidence type="ECO:0000256" key="12">
    <source>
        <dbReference type="ARBA" id="ARBA00022958"/>
    </source>
</evidence>
<keyword evidence="10 16" id="KW-0418">Kinase</keyword>
<feature type="binding site" evidence="16">
    <location>
        <begin position="6"/>
        <end position="13"/>
    </location>
    <ligand>
        <name>ATP</name>
        <dbReference type="ChEBI" id="CHEBI:30616"/>
    </ligand>
</feature>
<dbReference type="UniPathway" id="UPA00241">
    <property type="reaction ID" value="UER00352"/>
</dbReference>
<evidence type="ECO:0000256" key="15">
    <source>
        <dbReference type="ARBA" id="ARBA00040883"/>
    </source>
</evidence>
<dbReference type="PANTHER" id="PTHR34265">
    <property type="entry name" value="TYPE III PANTOTHENATE KINASE"/>
    <property type="match status" value="1"/>
</dbReference>
<dbReference type="InterPro" id="IPR004619">
    <property type="entry name" value="Type_III_PanK"/>
</dbReference>
<feature type="binding site" evidence="16">
    <location>
        <position position="168"/>
    </location>
    <ligand>
        <name>substrate</name>
    </ligand>
</feature>
<keyword evidence="11 16" id="KW-0067">ATP-binding</keyword>
<proteinExistence type="inferred from homology"/>
<evidence type="ECO:0000256" key="6">
    <source>
        <dbReference type="ARBA" id="ARBA00012102"/>
    </source>
</evidence>
<evidence type="ECO:0000256" key="8">
    <source>
        <dbReference type="ARBA" id="ARBA00022679"/>
    </source>
</evidence>
<sequence length="243" mass="26825">MNAAIDLGNTFGKLAFFEGLTLMSYEKGLDIDSILISLKKVNPEKIIICSVTKSILELNVLFSNFKNKHILSFESELPIKNGYKTPKTLGYDRIAAAVGAFHQFPNENCLIIEMGTAIKYDYLNKNGTFEGGIISPGLRMRFKALHTFTKKLPLIKEDGIPELIGTSTESCIRSGVVNGMAAEINGLISKYQEKEGLKIIIGGGDAVFFESQINYPTFAASNLVLEGLNRILIYNAENKNFIK</sequence>
<comment type="caution">
    <text evidence="16">Lacks conserved residue(s) required for the propagation of feature annotation.</text>
</comment>
<evidence type="ECO:0000313" key="18">
    <source>
        <dbReference type="Proteomes" id="UP000249873"/>
    </source>
</evidence>
<evidence type="ECO:0000256" key="14">
    <source>
        <dbReference type="ARBA" id="ARBA00038036"/>
    </source>
</evidence>
<protein>
    <recommendedName>
        <fullName evidence="15 16">Type III pantothenate kinase</fullName>
        <ecNumber evidence="6 16">2.7.1.33</ecNumber>
    </recommendedName>
    <alternativeName>
        <fullName evidence="16">PanK-III</fullName>
    </alternativeName>
    <alternativeName>
        <fullName evidence="16">Pantothenic acid kinase</fullName>
    </alternativeName>
</protein>
<evidence type="ECO:0000256" key="4">
    <source>
        <dbReference type="ARBA" id="ARBA00005225"/>
    </source>
</evidence>
<dbReference type="OrthoDB" id="9804707at2"/>
<dbReference type="GO" id="GO:0004594">
    <property type="term" value="F:pantothenate kinase activity"/>
    <property type="evidence" value="ECO:0007669"/>
    <property type="project" value="UniProtKB-UniRule"/>
</dbReference>
<name>A0A2Z4G847_9BACT</name>
<comment type="catalytic activity">
    <reaction evidence="1 16">
        <text>(R)-pantothenate + ATP = (R)-4'-phosphopantothenate + ADP + H(+)</text>
        <dbReference type="Rhea" id="RHEA:16373"/>
        <dbReference type="ChEBI" id="CHEBI:10986"/>
        <dbReference type="ChEBI" id="CHEBI:15378"/>
        <dbReference type="ChEBI" id="CHEBI:29032"/>
        <dbReference type="ChEBI" id="CHEBI:30616"/>
        <dbReference type="ChEBI" id="CHEBI:456216"/>
        <dbReference type="EC" id="2.7.1.33"/>
    </reaction>
</comment>
<keyword evidence="8 16" id="KW-0808">Transferase</keyword>
<evidence type="ECO:0000256" key="3">
    <source>
        <dbReference type="ARBA" id="ARBA00004496"/>
    </source>
</evidence>
<keyword evidence="12 16" id="KW-0630">Potassium</keyword>
<dbReference type="SUPFAM" id="SSF53067">
    <property type="entry name" value="Actin-like ATPase domain"/>
    <property type="match status" value="2"/>
</dbReference>
<comment type="pathway">
    <text evidence="4 16">Cofactor biosynthesis; coenzyme A biosynthesis; CoA from (R)-pantothenate: step 1/5.</text>
</comment>
<dbReference type="KEGG" id="als:DJ013_03455"/>
<comment type="cofactor">
    <cofactor evidence="2">
        <name>K(+)</name>
        <dbReference type="ChEBI" id="CHEBI:29103"/>
    </cofactor>
</comment>
<dbReference type="Proteomes" id="UP000249873">
    <property type="component" value="Chromosome"/>
</dbReference>
<keyword evidence="13 16" id="KW-0173">Coenzyme A biosynthesis</keyword>
<dbReference type="GO" id="GO:0005737">
    <property type="term" value="C:cytoplasm"/>
    <property type="evidence" value="ECO:0007669"/>
    <property type="project" value="UniProtKB-SubCell"/>
</dbReference>
<dbReference type="PANTHER" id="PTHR34265:SF1">
    <property type="entry name" value="TYPE III PANTOTHENATE KINASE"/>
    <property type="match status" value="1"/>
</dbReference>
<keyword evidence="7 16" id="KW-0963">Cytoplasm</keyword>
<reference evidence="17 18" key="1">
    <citation type="submission" date="2018-05" db="EMBL/GenBank/DDBJ databases">
        <title>Complete genome sequence of Arcticibacterium luteifluviistationis SM1504T, a cytophagaceae bacterium isolated from Arctic surface seawater.</title>
        <authorList>
            <person name="Li Y."/>
            <person name="Qin Q.-L."/>
        </authorList>
    </citation>
    <scope>NUCLEOTIDE SEQUENCE [LARGE SCALE GENOMIC DNA]</scope>
    <source>
        <strain evidence="17 18">SM1504</strain>
    </source>
</reference>
<keyword evidence="18" id="KW-1185">Reference proteome</keyword>
<dbReference type="GO" id="GO:0005524">
    <property type="term" value="F:ATP binding"/>
    <property type="evidence" value="ECO:0007669"/>
    <property type="project" value="UniProtKB-UniRule"/>
</dbReference>
<evidence type="ECO:0000256" key="16">
    <source>
        <dbReference type="HAMAP-Rule" id="MF_01274"/>
    </source>
</evidence>
<feature type="binding site" evidence="16">
    <location>
        <position position="83"/>
    </location>
    <ligand>
        <name>substrate</name>
    </ligand>
</feature>
<comment type="cofactor">
    <cofactor evidence="16">
        <name>NH4(+)</name>
        <dbReference type="ChEBI" id="CHEBI:28938"/>
    </cofactor>
    <cofactor evidence="16">
        <name>K(+)</name>
        <dbReference type="ChEBI" id="CHEBI:29103"/>
    </cofactor>
    <text evidence="16">A monovalent cation. Ammonium or potassium.</text>
</comment>
<dbReference type="CDD" id="cd24015">
    <property type="entry name" value="ASKHA_NBD_PanK-III"/>
    <property type="match status" value="1"/>
</dbReference>
<dbReference type="NCBIfam" id="TIGR00671">
    <property type="entry name" value="baf"/>
    <property type="match status" value="1"/>
</dbReference>
<evidence type="ECO:0000256" key="11">
    <source>
        <dbReference type="ARBA" id="ARBA00022840"/>
    </source>
</evidence>
<evidence type="ECO:0000256" key="9">
    <source>
        <dbReference type="ARBA" id="ARBA00022741"/>
    </source>
</evidence>
<dbReference type="AlphaFoldDB" id="A0A2Z4G847"/>
<keyword evidence="9 16" id="KW-0547">Nucleotide-binding</keyword>
<evidence type="ECO:0000256" key="7">
    <source>
        <dbReference type="ARBA" id="ARBA00022490"/>
    </source>
</evidence>
<dbReference type="EMBL" id="CP029480">
    <property type="protein sequence ID" value="AWV97275.1"/>
    <property type="molecule type" value="Genomic_DNA"/>
</dbReference>
<dbReference type="EC" id="2.7.1.33" evidence="6 16"/>
<dbReference type="Pfam" id="PF03309">
    <property type="entry name" value="Pan_kinase"/>
    <property type="match status" value="1"/>
</dbReference>
<dbReference type="HAMAP" id="MF_01274">
    <property type="entry name" value="Pantothen_kinase_3"/>
    <property type="match status" value="1"/>
</dbReference>
<feature type="binding site" evidence="16">
    <location>
        <position position="116"/>
    </location>
    <ligand>
        <name>ATP</name>
        <dbReference type="ChEBI" id="CHEBI:30616"/>
    </ligand>
</feature>
<evidence type="ECO:0000256" key="1">
    <source>
        <dbReference type="ARBA" id="ARBA00001206"/>
    </source>
</evidence>
<comment type="similarity">
    <text evidence="14 16">Belongs to the type III pantothenate kinase family.</text>
</comment>
<gene>
    <name evidence="16" type="primary">coaX</name>
    <name evidence="17" type="ORF">DJ013_03455</name>
</gene>
<evidence type="ECO:0000256" key="2">
    <source>
        <dbReference type="ARBA" id="ARBA00001958"/>
    </source>
</evidence>
<comment type="subunit">
    <text evidence="5 16">Homodimer.</text>
</comment>
<feature type="active site" description="Proton acceptor" evidence="16">
    <location>
        <position position="92"/>
    </location>
</feature>
<evidence type="ECO:0000256" key="5">
    <source>
        <dbReference type="ARBA" id="ARBA00011738"/>
    </source>
</evidence>
<dbReference type="RefSeq" id="WP_111370377.1">
    <property type="nucleotide sequence ID" value="NZ_CP029480.1"/>
</dbReference>
<feature type="binding site" evidence="16">
    <location>
        <begin position="90"/>
        <end position="93"/>
    </location>
    <ligand>
        <name>substrate</name>
    </ligand>
</feature>
<comment type="subcellular location">
    <subcellularLocation>
        <location evidence="3 16">Cytoplasm</location>
    </subcellularLocation>
</comment>
<dbReference type="InterPro" id="IPR043129">
    <property type="entry name" value="ATPase_NBD"/>
</dbReference>
<evidence type="ECO:0000313" key="17">
    <source>
        <dbReference type="EMBL" id="AWV97275.1"/>
    </source>
</evidence>
<evidence type="ECO:0000256" key="10">
    <source>
        <dbReference type="ARBA" id="ARBA00022777"/>
    </source>
</evidence>
<accession>A0A2Z4G847</accession>
<dbReference type="GO" id="GO:0015937">
    <property type="term" value="P:coenzyme A biosynthetic process"/>
    <property type="evidence" value="ECO:0007669"/>
    <property type="project" value="UniProtKB-UniRule"/>
</dbReference>
<comment type="function">
    <text evidence="16">Catalyzes the phosphorylation of pantothenate (Pan), the first step in CoA biosynthesis.</text>
</comment>
<organism evidence="17 18">
    <name type="scientific">Arcticibacterium luteifluviistationis</name>
    <dbReference type="NCBI Taxonomy" id="1784714"/>
    <lineage>
        <taxon>Bacteria</taxon>
        <taxon>Pseudomonadati</taxon>
        <taxon>Bacteroidota</taxon>
        <taxon>Cytophagia</taxon>
        <taxon>Cytophagales</taxon>
        <taxon>Leadbetterellaceae</taxon>
        <taxon>Arcticibacterium</taxon>
    </lineage>
</organism>
<dbReference type="Gene3D" id="3.30.420.40">
    <property type="match status" value="1"/>
</dbReference>